<feature type="transmembrane region" description="Helical" evidence="6">
    <location>
        <begin position="266"/>
        <end position="290"/>
    </location>
</feature>
<proteinExistence type="predicted"/>
<dbReference type="Pfam" id="PF00083">
    <property type="entry name" value="Sugar_tr"/>
    <property type="match status" value="1"/>
</dbReference>
<dbReference type="STRING" id="239498.AXK60_22360"/>
<dbReference type="PROSITE" id="PS00216">
    <property type="entry name" value="SUGAR_TRANSPORT_1"/>
    <property type="match status" value="1"/>
</dbReference>
<feature type="transmembrane region" description="Helical" evidence="6">
    <location>
        <begin position="391"/>
        <end position="415"/>
    </location>
</feature>
<dbReference type="PANTHER" id="PTHR23511:SF34">
    <property type="entry name" value="SYNAPTIC VESICLE GLYCOPROTEIN 2"/>
    <property type="match status" value="1"/>
</dbReference>
<evidence type="ECO:0000259" key="7">
    <source>
        <dbReference type="PROSITE" id="PS50850"/>
    </source>
</evidence>
<feature type="transmembrane region" description="Helical" evidence="6">
    <location>
        <begin position="119"/>
        <end position="142"/>
    </location>
</feature>
<evidence type="ECO:0000256" key="4">
    <source>
        <dbReference type="ARBA" id="ARBA00022989"/>
    </source>
</evidence>
<dbReference type="PROSITE" id="PS00217">
    <property type="entry name" value="SUGAR_TRANSPORT_2"/>
    <property type="match status" value="1"/>
</dbReference>
<feature type="transmembrane region" description="Helical" evidence="6">
    <location>
        <begin position="302"/>
        <end position="323"/>
    </location>
</feature>
<feature type="transmembrane region" description="Helical" evidence="6">
    <location>
        <begin position="421"/>
        <end position="444"/>
    </location>
</feature>
<evidence type="ECO:0000256" key="2">
    <source>
        <dbReference type="ARBA" id="ARBA00022448"/>
    </source>
</evidence>
<dbReference type="GO" id="GO:0022857">
    <property type="term" value="F:transmembrane transporter activity"/>
    <property type="evidence" value="ECO:0007669"/>
    <property type="project" value="InterPro"/>
</dbReference>
<sequence length="456" mass="49692">MSTSVTPALSAEVIGARMERLPISRWHIKARVIAGAVTFFDGFDQLMIAYSMPQIAKQWHLTSSSIAWMIAVGGIGMLVGALLGGWFADRYGRINVIIVSLVVYSVLSLGMGLTHSLELFVIFRFLQGLGLGAEVPVAASYIGEITKAHGRGRFVLLYETVFPIGLVCSALVASWMVPAHGYRWLFALGALPILLVPSLFRLQESPRWLASRGRLDDATRTLEKIESEVTKQFGTLPDYDRNPPAEVTVRSSFVELFSVRYRRRTAMVATAWLTAYFVNYGIASWLPVLFTRIFKVGEKTALHYSVLTSLTGLVGCLTVAFLIDRLGRRLCISASLGFAALTLFLLAGFGTGSAGQVVLWAAGTALFIFAVNMALYVYTAELYPTRIRAQGCAFGGAAGRLGIIFGPLVVGWVLTASNDSLSWLFTTFGLVAVVGCLVVATFGIETKERTLEEINR</sequence>
<dbReference type="SUPFAM" id="SSF103473">
    <property type="entry name" value="MFS general substrate transporter"/>
    <property type="match status" value="1"/>
</dbReference>
<evidence type="ECO:0000313" key="8">
    <source>
        <dbReference type="EMBL" id="KXP14005.1"/>
    </source>
</evidence>
<comment type="subcellular location">
    <subcellularLocation>
        <location evidence="1">Cell membrane</location>
        <topology evidence="1">Multi-pass membrane protein</topology>
    </subcellularLocation>
</comment>
<evidence type="ECO:0000256" key="1">
    <source>
        <dbReference type="ARBA" id="ARBA00004651"/>
    </source>
</evidence>
<evidence type="ECO:0000256" key="3">
    <source>
        <dbReference type="ARBA" id="ARBA00022692"/>
    </source>
</evidence>
<name>A0A138AU80_9ACTN</name>
<dbReference type="InterPro" id="IPR005829">
    <property type="entry name" value="Sugar_transporter_CS"/>
</dbReference>
<dbReference type="InterPro" id="IPR020846">
    <property type="entry name" value="MFS_dom"/>
</dbReference>
<dbReference type="EMBL" id="LSRF01000008">
    <property type="protein sequence ID" value="KXP14005.1"/>
    <property type="molecule type" value="Genomic_DNA"/>
</dbReference>
<gene>
    <name evidence="8" type="ORF">AXK60_22360</name>
</gene>
<evidence type="ECO:0000313" key="9">
    <source>
        <dbReference type="Proteomes" id="UP000070258"/>
    </source>
</evidence>
<dbReference type="InterPro" id="IPR005828">
    <property type="entry name" value="MFS_sugar_transport-like"/>
</dbReference>
<evidence type="ECO:0000256" key="6">
    <source>
        <dbReference type="SAM" id="Phobius"/>
    </source>
</evidence>
<dbReference type="AlphaFoldDB" id="A0A138AU80"/>
<feature type="transmembrane region" description="Helical" evidence="6">
    <location>
        <begin position="154"/>
        <end position="176"/>
    </location>
</feature>
<accession>A0A138AU80</accession>
<comment type="caution">
    <text evidence="8">The sequence shown here is derived from an EMBL/GenBank/DDBJ whole genome shotgun (WGS) entry which is preliminary data.</text>
</comment>
<dbReference type="CDD" id="cd17316">
    <property type="entry name" value="MFS_SV2_like"/>
    <property type="match status" value="1"/>
</dbReference>
<feature type="transmembrane region" description="Helical" evidence="6">
    <location>
        <begin position="182"/>
        <end position="202"/>
    </location>
</feature>
<dbReference type="Proteomes" id="UP000070258">
    <property type="component" value="Unassembled WGS sequence"/>
</dbReference>
<protein>
    <submittedName>
        <fullName evidence="8">MFS transporter</fullName>
    </submittedName>
</protein>
<feature type="transmembrane region" description="Helical" evidence="6">
    <location>
        <begin position="330"/>
        <end position="351"/>
    </location>
</feature>
<organism evidence="8 9">
    <name type="scientific">Tsukamurella pseudospumae</name>
    <dbReference type="NCBI Taxonomy" id="239498"/>
    <lineage>
        <taxon>Bacteria</taxon>
        <taxon>Bacillati</taxon>
        <taxon>Actinomycetota</taxon>
        <taxon>Actinomycetes</taxon>
        <taxon>Mycobacteriales</taxon>
        <taxon>Tsukamurellaceae</taxon>
        <taxon>Tsukamurella</taxon>
    </lineage>
</organism>
<feature type="transmembrane region" description="Helical" evidence="6">
    <location>
        <begin position="66"/>
        <end position="87"/>
    </location>
</feature>
<dbReference type="RefSeq" id="WP_068570282.1">
    <property type="nucleotide sequence ID" value="NZ_LSRF01000008.1"/>
</dbReference>
<feature type="transmembrane region" description="Helical" evidence="6">
    <location>
        <begin position="94"/>
        <end position="113"/>
    </location>
</feature>
<feature type="transmembrane region" description="Helical" evidence="6">
    <location>
        <begin position="357"/>
        <end position="379"/>
    </location>
</feature>
<dbReference type="Gene3D" id="1.20.1250.20">
    <property type="entry name" value="MFS general substrate transporter like domains"/>
    <property type="match status" value="1"/>
</dbReference>
<reference evidence="9" key="1">
    <citation type="submission" date="2016-02" db="EMBL/GenBank/DDBJ databases">
        <authorList>
            <person name="Wen L."/>
            <person name="He K."/>
            <person name="Yang H."/>
        </authorList>
    </citation>
    <scope>NUCLEOTIDE SEQUENCE [LARGE SCALE GENOMIC DNA]</scope>
    <source>
        <strain evidence="9">JCM 15929</strain>
    </source>
</reference>
<feature type="domain" description="Major facilitator superfamily (MFS) profile" evidence="7">
    <location>
        <begin position="30"/>
        <end position="447"/>
    </location>
</feature>
<keyword evidence="3 6" id="KW-0812">Transmembrane</keyword>
<keyword evidence="4 6" id="KW-1133">Transmembrane helix</keyword>
<dbReference type="PROSITE" id="PS50850">
    <property type="entry name" value="MFS"/>
    <property type="match status" value="1"/>
</dbReference>
<dbReference type="OrthoDB" id="9787026at2"/>
<evidence type="ECO:0000256" key="5">
    <source>
        <dbReference type="ARBA" id="ARBA00023136"/>
    </source>
</evidence>
<keyword evidence="5 6" id="KW-0472">Membrane</keyword>
<dbReference type="InterPro" id="IPR036259">
    <property type="entry name" value="MFS_trans_sf"/>
</dbReference>
<keyword evidence="2" id="KW-0813">Transport</keyword>
<dbReference type="GO" id="GO:0005886">
    <property type="term" value="C:plasma membrane"/>
    <property type="evidence" value="ECO:0007669"/>
    <property type="project" value="UniProtKB-SubCell"/>
</dbReference>
<dbReference type="PANTHER" id="PTHR23511">
    <property type="entry name" value="SYNAPTIC VESICLE GLYCOPROTEIN 2"/>
    <property type="match status" value="1"/>
</dbReference>